<feature type="region of interest" description="Disordered" evidence="1">
    <location>
        <begin position="81"/>
        <end position="107"/>
    </location>
</feature>
<proteinExistence type="predicted"/>
<name>A0A4Z2FTK3_9TELE</name>
<dbReference type="Proteomes" id="UP000314294">
    <property type="component" value="Unassembled WGS sequence"/>
</dbReference>
<sequence length="171" mass="19425">MNLCVRMVFDWQEERLAAEGQSDEGWSQVKERGWSQAKERGSIRSDEWTTDPPAAGSVREVDVEPLDFDLDISRELSRPRKVPIPERYVESDPEEPPSREELEERGRRAERIRSLLAKSSFRNAQPAAAPDFSELDSALQQQERIMNASRALASEASRKSRLVAAKATAQR</sequence>
<keyword evidence="3" id="KW-1185">Reference proteome</keyword>
<dbReference type="PANTHER" id="PTHR12752">
    <property type="entry name" value="PHOSPHOINOSITOL 3-PHOSPHATE-BINDING PROTEIN"/>
    <property type="match status" value="1"/>
</dbReference>
<accession>A0A4Z2FTK3</accession>
<dbReference type="OrthoDB" id="8879486at2759"/>
<feature type="compositionally biased region" description="Basic and acidic residues" evidence="1">
    <location>
        <begin position="29"/>
        <end position="47"/>
    </location>
</feature>
<dbReference type="AlphaFoldDB" id="A0A4Z2FTK3"/>
<evidence type="ECO:0000313" key="3">
    <source>
        <dbReference type="Proteomes" id="UP000314294"/>
    </source>
</evidence>
<dbReference type="PANTHER" id="PTHR12752:SF4">
    <property type="entry name" value="PLECKSTRIN HOMOLOGY DOMAIN-CONTAINING FAMILY A MEMBER 7"/>
    <property type="match status" value="1"/>
</dbReference>
<feature type="region of interest" description="Disordered" evidence="1">
    <location>
        <begin position="17"/>
        <end position="62"/>
    </location>
</feature>
<gene>
    <name evidence="2" type="primary">plekha7_1</name>
    <name evidence="2" type="ORF">EYF80_046119</name>
</gene>
<comment type="caution">
    <text evidence="2">The sequence shown here is derived from an EMBL/GenBank/DDBJ whole genome shotgun (WGS) entry which is preliminary data.</text>
</comment>
<dbReference type="EMBL" id="SRLO01000950">
    <property type="protein sequence ID" value="TNN43702.1"/>
    <property type="molecule type" value="Genomic_DNA"/>
</dbReference>
<evidence type="ECO:0000313" key="2">
    <source>
        <dbReference type="EMBL" id="TNN43702.1"/>
    </source>
</evidence>
<feature type="region of interest" description="Disordered" evidence="1">
    <location>
        <begin position="150"/>
        <end position="171"/>
    </location>
</feature>
<evidence type="ECO:0000256" key="1">
    <source>
        <dbReference type="SAM" id="MobiDB-lite"/>
    </source>
</evidence>
<protein>
    <submittedName>
        <fullName evidence="2">Pleckstrin y domain-containing family A member 7</fullName>
    </submittedName>
</protein>
<organism evidence="2 3">
    <name type="scientific">Liparis tanakae</name>
    <name type="common">Tanaka's snailfish</name>
    <dbReference type="NCBI Taxonomy" id="230148"/>
    <lineage>
        <taxon>Eukaryota</taxon>
        <taxon>Metazoa</taxon>
        <taxon>Chordata</taxon>
        <taxon>Craniata</taxon>
        <taxon>Vertebrata</taxon>
        <taxon>Euteleostomi</taxon>
        <taxon>Actinopterygii</taxon>
        <taxon>Neopterygii</taxon>
        <taxon>Teleostei</taxon>
        <taxon>Neoteleostei</taxon>
        <taxon>Acanthomorphata</taxon>
        <taxon>Eupercaria</taxon>
        <taxon>Perciformes</taxon>
        <taxon>Cottioidei</taxon>
        <taxon>Cottales</taxon>
        <taxon>Liparidae</taxon>
        <taxon>Liparis</taxon>
    </lineage>
</organism>
<reference evidence="2 3" key="1">
    <citation type="submission" date="2019-03" db="EMBL/GenBank/DDBJ databases">
        <title>First draft genome of Liparis tanakae, snailfish: a comprehensive survey of snailfish specific genes.</title>
        <authorList>
            <person name="Kim W."/>
            <person name="Song I."/>
            <person name="Jeong J.-H."/>
            <person name="Kim D."/>
            <person name="Kim S."/>
            <person name="Ryu S."/>
            <person name="Song J.Y."/>
            <person name="Lee S.K."/>
        </authorList>
    </citation>
    <scope>NUCLEOTIDE SEQUENCE [LARGE SCALE GENOMIC DNA]</scope>
    <source>
        <tissue evidence="2">Muscle</tissue>
    </source>
</reference>